<evidence type="ECO:0000313" key="2">
    <source>
        <dbReference type="Proteomes" id="UP000077266"/>
    </source>
</evidence>
<organism evidence="1 2">
    <name type="scientific">Exidia glandulosa HHB12029</name>
    <dbReference type="NCBI Taxonomy" id="1314781"/>
    <lineage>
        <taxon>Eukaryota</taxon>
        <taxon>Fungi</taxon>
        <taxon>Dikarya</taxon>
        <taxon>Basidiomycota</taxon>
        <taxon>Agaricomycotina</taxon>
        <taxon>Agaricomycetes</taxon>
        <taxon>Auriculariales</taxon>
        <taxon>Exidiaceae</taxon>
        <taxon>Exidia</taxon>
    </lineage>
</organism>
<proteinExistence type="predicted"/>
<gene>
    <name evidence="1" type="ORF">EXIGLDRAFT_233689</name>
</gene>
<dbReference type="Proteomes" id="UP000077266">
    <property type="component" value="Unassembled WGS sequence"/>
</dbReference>
<keyword evidence="2" id="KW-1185">Reference proteome</keyword>
<evidence type="ECO:0000313" key="1">
    <source>
        <dbReference type="EMBL" id="KZV99331.1"/>
    </source>
</evidence>
<dbReference type="InParanoid" id="A0A165MIX9"/>
<accession>A0A165MIX9</accession>
<reference evidence="1 2" key="1">
    <citation type="journal article" date="2016" name="Mol. Biol. Evol.">
        <title>Comparative Genomics of Early-Diverging Mushroom-Forming Fungi Provides Insights into the Origins of Lignocellulose Decay Capabilities.</title>
        <authorList>
            <person name="Nagy L.G."/>
            <person name="Riley R."/>
            <person name="Tritt A."/>
            <person name="Adam C."/>
            <person name="Daum C."/>
            <person name="Floudas D."/>
            <person name="Sun H."/>
            <person name="Yadav J.S."/>
            <person name="Pangilinan J."/>
            <person name="Larsson K.H."/>
            <person name="Matsuura K."/>
            <person name="Barry K."/>
            <person name="Labutti K."/>
            <person name="Kuo R."/>
            <person name="Ohm R.A."/>
            <person name="Bhattacharya S.S."/>
            <person name="Shirouzu T."/>
            <person name="Yoshinaga Y."/>
            <person name="Martin F.M."/>
            <person name="Grigoriev I.V."/>
            <person name="Hibbett D.S."/>
        </authorList>
    </citation>
    <scope>NUCLEOTIDE SEQUENCE [LARGE SCALE GENOMIC DNA]</scope>
    <source>
        <strain evidence="1 2">HHB12029</strain>
    </source>
</reference>
<sequence length="156" mass="17419">MAGDDDKRGAAARLRNLDAPRSRPVLGASPRATHLPTDVLRRSTRIDACLPRCACTAHWNPARVCTGPTALERVHFINICSRVSLRILHARNRLHLESTAEISRVSNFDEFGLVSRVGSCDLASVERHRDLTFATRFTRRSTRRSLAAYISRLLCA</sequence>
<dbReference type="AlphaFoldDB" id="A0A165MIX9"/>
<dbReference type="EMBL" id="KV425910">
    <property type="protein sequence ID" value="KZV99331.1"/>
    <property type="molecule type" value="Genomic_DNA"/>
</dbReference>
<protein>
    <submittedName>
        <fullName evidence="1">Uncharacterized protein</fullName>
    </submittedName>
</protein>
<name>A0A165MIX9_EXIGL</name>